<keyword evidence="3 5" id="KW-0067">ATP-binding</keyword>
<evidence type="ECO:0000313" key="8">
    <source>
        <dbReference type="Proteomes" id="UP001165541"/>
    </source>
</evidence>
<dbReference type="InterPro" id="IPR027417">
    <property type="entry name" value="P-loop_NTPase"/>
</dbReference>
<comment type="function">
    <text evidence="5">Catalyzes the phosphorylation of the 3'-hydroxyl group of dephosphocoenzyme A to form coenzyme A.</text>
</comment>
<comment type="pathway">
    <text evidence="5">Cofactor biosynthesis; coenzyme A biosynthesis; CoA from (R)-pantothenate: step 5/5.</text>
</comment>
<dbReference type="GO" id="GO:0004140">
    <property type="term" value="F:dephospho-CoA kinase activity"/>
    <property type="evidence" value="ECO:0007669"/>
    <property type="project" value="UniProtKB-EC"/>
</dbReference>
<dbReference type="InterPro" id="IPR001977">
    <property type="entry name" value="Depp_CoAkinase"/>
</dbReference>
<gene>
    <name evidence="5 7" type="primary">coaE</name>
    <name evidence="7" type="ORF">M8A51_14535</name>
</gene>
<accession>A0ABT0YPT0</accession>
<comment type="catalytic activity">
    <reaction evidence="5">
        <text>3'-dephospho-CoA + ATP = ADP + CoA + H(+)</text>
        <dbReference type="Rhea" id="RHEA:18245"/>
        <dbReference type="ChEBI" id="CHEBI:15378"/>
        <dbReference type="ChEBI" id="CHEBI:30616"/>
        <dbReference type="ChEBI" id="CHEBI:57287"/>
        <dbReference type="ChEBI" id="CHEBI:57328"/>
        <dbReference type="ChEBI" id="CHEBI:456216"/>
        <dbReference type="EC" id="2.7.1.24"/>
    </reaction>
</comment>
<dbReference type="Proteomes" id="UP001165541">
    <property type="component" value="Unassembled WGS sequence"/>
</dbReference>
<keyword evidence="8" id="KW-1185">Reference proteome</keyword>
<reference evidence="7" key="1">
    <citation type="submission" date="2022-05" db="EMBL/GenBank/DDBJ databases">
        <title>Schlegelella sp. nov., isolated from mangrove soil.</title>
        <authorList>
            <person name="Liu Y."/>
            <person name="Ge X."/>
            <person name="Liu W."/>
        </authorList>
    </citation>
    <scope>NUCLEOTIDE SEQUENCE</scope>
    <source>
        <strain evidence="7">S2-27</strain>
    </source>
</reference>
<comment type="caution">
    <text evidence="7">The sequence shown here is derived from an EMBL/GenBank/DDBJ whole genome shotgun (WGS) entry which is preliminary data.</text>
</comment>
<sequence>MSRLRVGLTGGIGSGKSTVAHMLGELGALVVDTDAISRQLTAPGGPAISAISASFGADYIDASGALDRARMRELVFREPAARHRLEQLLHPLIGAETVRRAALATSGQAVVFDVPLLVESGRWRALVDRVLVVDCSAATQVERVTRRSQLAPDEVERIISQQASRPRRLAAADAVICNDGVSLEQLRAQVAGLWNFWQPSRP</sequence>
<dbReference type="Pfam" id="PF01121">
    <property type="entry name" value="CoaE"/>
    <property type="match status" value="1"/>
</dbReference>
<evidence type="ECO:0000256" key="2">
    <source>
        <dbReference type="ARBA" id="ARBA00022741"/>
    </source>
</evidence>
<dbReference type="SUPFAM" id="SSF52540">
    <property type="entry name" value="P-loop containing nucleoside triphosphate hydrolases"/>
    <property type="match status" value="1"/>
</dbReference>
<dbReference type="PANTHER" id="PTHR10695">
    <property type="entry name" value="DEPHOSPHO-COA KINASE-RELATED"/>
    <property type="match status" value="1"/>
</dbReference>
<dbReference type="PROSITE" id="PS51219">
    <property type="entry name" value="DPCK"/>
    <property type="match status" value="1"/>
</dbReference>
<keyword evidence="5" id="KW-0963">Cytoplasm</keyword>
<dbReference type="CDD" id="cd02022">
    <property type="entry name" value="DPCK"/>
    <property type="match status" value="1"/>
</dbReference>
<name>A0ABT0YPT0_9BURK</name>
<keyword evidence="2 5" id="KW-0547">Nucleotide-binding</keyword>
<dbReference type="RefSeq" id="WP_251779188.1">
    <property type="nucleotide sequence ID" value="NZ_JAMKFE010000008.1"/>
</dbReference>
<keyword evidence="4 5" id="KW-0173">Coenzyme A biosynthesis</keyword>
<evidence type="ECO:0000313" key="7">
    <source>
        <dbReference type="EMBL" id="MCM5680740.1"/>
    </source>
</evidence>
<keyword evidence="5 7" id="KW-0418">Kinase</keyword>
<dbReference type="NCBIfam" id="TIGR00152">
    <property type="entry name" value="dephospho-CoA kinase"/>
    <property type="match status" value="1"/>
</dbReference>
<evidence type="ECO:0000256" key="6">
    <source>
        <dbReference type="NCBIfam" id="TIGR00152"/>
    </source>
</evidence>
<dbReference type="EMBL" id="JAMKFE010000008">
    <property type="protein sequence ID" value="MCM5680740.1"/>
    <property type="molecule type" value="Genomic_DNA"/>
</dbReference>
<comment type="similarity">
    <text evidence="1 5">Belongs to the CoaE family.</text>
</comment>
<keyword evidence="5 7" id="KW-0808">Transferase</keyword>
<dbReference type="Gene3D" id="3.40.50.300">
    <property type="entry name" value="P-loop containing nucleotide triphosphate hydrolases"/>
    <property type="match status" value="1"/>
</dbReference>
<organism evidence="7 8">
    <name type="scientific">Caldimonas mangrovi</name>
    <dbReference type="NCBI Taxonomy" id="2944811"/>
    <lineage>
        <taxon>Bacteria</taxon>
        <taxon>Pseudomonadati</taxon>
        <taxon>Pseudomonadota</taxon>
        <taxon>Betaproteobacteria</taxon>
        <taxon>Burkholderiales</taxon>
        <taxon>Sphaerotilaceae</taxon>
        <taxon>Caldimonas</taxon>
    </lineage>
</organism>
<evidence type="ECO:0000256" key="1">
    <source>
        <dbReference type="ARBA" id="ARBA00009018"/>
    </source>
</evidence>
<comment type="subcellular location">
    <subcellularLocation>
        <location evidence="5">Cytoplasm</location>
    </subcellularLocation>
</comment>
<evidence type="ECO:0000256" key="4">
    <source>
        <dbReference type="ARBA" id="ARBA00022993"/>
    </source>
</evidence>
<evidence type="ECO:0000256" key="5">
    <source>
        <dbReference type="HAMAP-Rule" id="MF_00376"/>
    </source>
</evidence>
<protein>
    <recommendedName>
        <fullName evidence="5 6">Dephospho-CoA kinase</fullName>
        <ecNumber evidence="5 6">2.7.1.24</ecNumber>
    </recommendedName>
    <alternativeName>
        <fullName evidence="5">Dephosphocoenzyme A kinase</fullName>
    </alternativeName>
</protein>
<feature type="binding site" evidence="5">
    <location>
        <begin position="13"/>
        <end position="18"/>
    </location>
    <ligand>
        <name>ATP</name>
        <dbReference type="ChEBI" id="CHEBI:30616"/>
    </ligand>
</feature>
<evidence type="ECO:0000256" key="3">
    <source>
        <dbReference type="ARBA" id="ARBA00022840"/>
    </source>
</evidence>
<proteinExistence type="inferred from homology"/>
<dbReference type="HAMAP" id="MF_00376">
    <property type="entry name" value="Dephospho_CoA_kinase"/>
    <property type="match status" value="1"/>
</dbReference>
<dbReference type="EC" id="2.7.1.24" evidence="5 6"/>
<dbReference type="PANTHER" id="PTHR10695:SF46">
    <property type="entry name" value="BIFUNCTIONAL COENZYME A SYNTHASE-RELATED"/>
    <property type="match status" value="1"/>
</dbReference>